<name>A0AAV7IA25_COTGL</name>
<evidence type="ECO:0000313" key="3">
    <source>
        <dbReference type="Proteomes" id="UP000826195"/>
    </source>
</evidence>
<proteinExistence type="predicted"/>
<dbReference type="EMBL" id="JAHXZJ010001917">
    <property type="protein sequence ID" value="KAH0548298.1"/>
    <property type="molecule type" value="Genomic_DNA"/>
</dbReference>
<evidence type="ECO:0000256" key="1">
    <source>
        <dbReference type="SAM" id="MobiDB-lite"/>
    </source>
</evidence>
<keyword evidence="3" id="KW-1185">Reference proteome</keyword>
<comment type="caution">
    <text evidence="2">The sequence shown here is derived from an EMBL/GenBank/DDBJ whole genome shotgun (WGS) entry which is preliminary data.</text>
</comment>
<organism evidence="2 3">
    <name type="scientific">Cotesia glomerata</name>
    <name type="common">Lepidopteran parasitic wasp</name>
    <name type="synonym">Apanteles glomeratus</name>
    <dbReference type="NCBI Taxonomy" id="32391"/>
    <lineage>
        <taxon>Eukaryota</taxon>
        <taxon>Metazoa</taxon>
        <taxon>Ecdysozoa</taxon>
        <taxon>Arthropoda</taxon>
        <taxon>Hexapoda</taxon>
        <taxon>Insecta</taxon>
        <taxon>Pterygota</taxon>
        <taxon>Neoptera</taxon>
        <taxon>Endopterygota</taxon>
        <taxon>Hymenoptera</taxon>
        <taxon>Apocrita</taxon>
        <taxon>Ichneumonoidea</taxon>
        <taxon>Braconidae</taxon>
        <taxon>Microgastrinae</taxon>
        <taxon>Cotesia</taxon>
    </lineage>
</organism>
<dbReference type="AlphaFoldDB" id="A0AAV7IA25"/>
<evidence type="ECO:0000313" key="2">
    <source>
        <dbReference type="EMBL" id="KAH0548298.1"/>
    </source>
</evidence>
<reference evidence="2 3" key="1">
    <citation type="journal article" date="2021" name="J. Hered.">
        <title>A chromosome-level genome assembly of the parasitoid wasp, Cotesia glomerata (Hymenoptera: Braconidae).</title>
        <authorList>
            <person name="Pinto B.J."/>
            <person name="Weis J.J."/>
            <person name="Gamble T."/>
            <person name="Ode P.J."/>
            <person name="Paul R."/>
            <person name="Zaspel J.M."/>
        </authorList>
    </citation>
    <scope>NUCLEOTIDE SEQUENCE [LARGE SCALE GENOMIC DNA]</scope>
    <source>
        <strain evidence="2">CgM1</strain>
    </source>
</reference>
<accession>A0AAV7IA25</accession>
<sequence>RLREKQTDIYDDYLAVLENKKRQSRQVENMEKTKEILNLKRLIIISSFLKLVPQKTVEENNNEDNELQSNSDVDGILNVAEEVTAGTSAGGSVVDEQIDEDDMVDNEDDNDSVDEGEIELTEEEKKKQKT</sequence>
<gene>
    <name evidence="2" type="ORF">KQX54_000461</name>
</gene>
<dbReference type="Proteomes" id="UP000826195">
    <property type="component" value="Unassembled WGS sequence"/>
</dbReference>
<feature type="compositionally biased region" description="Acidic residues" evidence="1">
    <location>
        <begin position="96"/>
        <end position="122"/>
    </location>
</feature>
<feature type="region of interest" description="Disordered" evidence="1">
    <location>
        <begin position="82"/>
        <end position="130"/>
    </location>
</feature>
<feature type="non-terminal residue" evidence="2">
    <location>
        <position position="1"/>
    </location>
</feature>
<protein>
    <submittedName>
        <fullName evidence="2">Uncharacterized protein</fullName>
    </submittedName>
</protein>